<evidence type="ECO:0000313" key="8">
    <source>
        <dbReference type="Proteomes" id="UP000307768"/>
    </source>
</evidence>
<dbReference type="InterPro" id="IPR015867">
    <property type="entry name" value="N-reg_PII/ATP_PRibTrfase_C"/>
</dbReference>
<feature type="binding site" evidence="6">
    <location>
        <position position="341"/>
    </location>
    <ligand>
        <name>a divalent metal cation</name>
        <dbReference type="ChEBI" id="CHEBI:60240"/>
        <label>1</label>
    </ligand>
</feature>
<dbReference type="Proteomes" id="UP000307768">
    <property type="component" value="Unassembled WGS sequence"/>
</dbReference>
<organism evidence="7 8">
    <name type="scientific">Mumia zhuanghuii</name>
    <dbReference type="NCBI Taxonomy" id="2585211"/>
    <lineage>
        <taxon>Bacteria</taxon>
        <taxon>Bacillati</taxon>
        <taxon>Actinomycetota</taxon>
        <taxon>Actinomycetes</taxon>
        <taxon>Propionibacteriales</taxon>
        <taxon>Nocardioidaceae</taxon>
        <taxon>Mumia</taxon>
    </lineage>
</organism>
<evidence type="ECO:0000256" key="5">
    <source>
        <dbReference type="PIRNR" id="PIRNR037489"/>
    </source>
</evidence>
<comment type="caution">
    <text evidence="7">The sequence shown here is derived from an EMBL/GenBank/DDBJ whole genome shotgun (WGS) entry which is preliminary data.</text>
</comment>
<dbReference type="Pfam" id="PF01784">
    <property type="entry name" value="DUF34_NIF3"/>
    <property type="match status" value="1"/>
</dbReference>
<evidence type="ECO:0000256" key="1">
    <source>
        <dbReference type="ARBA" id="ARBA00006964"/>
    </source>
</evidence>
<feature type="binding site" evidence="6">
    <location>
        <position position="67"/>
    </location>
    <ligand>
        <name>a divalent metal cation</name>
        <dbReference type="ChEBI" id="CHEBI:60240"/>
        <label>1</label>
    </ligand>
</feature>
<evidence type="ECO:0000256" key="4">
    <source>
        <dbReference type="ARBA" id="ARBA00022723"/>
    </source>
</evidence>
<dbReference type="GO" id="GO:0005737">
    <property type="term" value="C:cytoplasm"/>
    <property type="evidence" value="ECO:0007669"/>
    <property type="project" value="TreeGrafter"/>
</dbReference>
<evidence type="ECO:0000256" key="2">
    <source>
        <dbReference type="ARBA" id="ARBA00011643"/>
    </source>
</evidence>
<dbReference type="InterPro" id="IPR017221">
    <property type="entry name" value="DUF34/NIF3_bac"/>
</dbReference>
<dbReference type="EMBL" id="VDFQ02000002">
    <property type="protein sequence ID" value="KAA1423593.1"/>
    <property type="molecule type" value="Genomic_DNA"/>
</dbReference>
<reference evidence="7 8" key="1">
    <citation type="submission" date="2019-09" db="EMBL/GenBank/DDBJ databases">
        <title>Mumia zhuanghuii sp. nov. isolated from the intestinal contents of plateau pika (Ochotona curzoniae) in the Qinghai-Tibet plateau of China.</title>
        <authorList>
            <person name="Tian Z."/>
        </authorList>
    </citation>
    <scope>NUCLEOTIDE SEQUENCE [LARGE SCALE GENOMIC DNA]</scope>
    <source>
        <strain evidence="8">350</strain>
    </source>
</reference>
<dbReference type="OrthoDB" id="9795763at2"/>
<dbReference type="NCBIfam" id="TIGR00486">
    <property type="entry name" value="YbgI_SA1388"/>
    <property type="match status" value="1"/>
</dbReference>
<feature type="binding site" evidence="6">
    <location>
        <position position="337"/>
    </location>
    <ligand>
        <name>a divalent metal cation</name>
        <dbReference type="ChEBI" id="CHEBI:60240"/>
        <label>1</label>
    </ligand>
</feature>
<dbReference type="Gene3D" id="3.30.70.120">
    <property type="match status" value="1"/>
</dbReference>
<dbReference type="Gene3D" id="3.40.1390.30">
    <property type="entry name" value="NIF3 (NGG1p interacting factor 3)-like"/>
    <property type="match status" value="1"/>
</dbReference>
<evidence type="ECO:0000256" key="3">
    <source>
        <dbReference type="ARBA" id="ARBA00022112"/>
    </source>
</evidence>
<accession>A0A5Q6RZS9</accession>
<comment type="subunit">
    <text evidence="2">Homohexamer.</text>
</comment>
<comment type="similarity">
    <text evidence="1 5">Belongs to the GTP cyclohydrolase I type 2/NIF3 family.</text>
</comment>
<feature type="binding site" evidence="6">
    <location>
        <position position="68"/>
    </location>
    <ligand>
        <name>a divalent metal cation</name>
        <dbReference type="ChEBI" id="CHEBI:60240"/>
        <label>1</label>
    </ligand>
</feature>
<dbReference type="AlphaFoldDB" id="A0A5Q6RZS9"/>
<dbReference type="PANTHER" id="PTHR13799">
    <property type="entry name" value="NGG1 INTERACTING FACTOR 3"/>
    <property type="match status" value="1"/>
</dbReference>
<dbReference type="InterPro" id="IPR036069">
    <property type="entry name" value="DUF34/NIF3_sf"/>
</dbReference>
<dbReference type="SUPFAM" id="SSF102705">
    <property type="entry name" value="NIF3 (NGG1p interacting factor 3)-like"/>
    <property type="match status" value="1"/>
</dbReference>
<feature type="binding site" evidence="6">
    <location>
        <position position="106"/>
    </location>
    <ligand>
        <name>a divalent metal cation</name>
        <dbReference type="ChEBI" id="CHEBI:60240"/>
        <label>1</label>
    </ligand>
</feature>
<dbReference type="FunFam" id="3.40.1390.30:FF:000001">
    <property type="entry name" value="GTP cyclohydrolase 1 type 2"/>
    <property type="match status" value="1"/>
</dbReference>
<dbReference type="InterPro" id="IPR002678">
    <property type="entry name" value="DUF34/NIF3"/>
</dbReference>
<dbReference type="PANTHER" id="PTHR13799:SF14">
    <property type="entry name" value="GTP CYCLOHYDROLASE 1 TYPE 2 HOMOLOG"/>
    <property type="match status" value="1"/>
</dbReference>
<keyword evidence="4 5" id="KW-0479">Metal-binding</keyword>
<gene>
    <name evidence="7" type="ORF">FE697_008335</name>
</gene>
<proteinExistence type="inferred from homology"/>
<dbReference type="RefSeq" id="WP_149769113.1">
    <property type="nucleotide sequence ID" value="NZ_VDFQ02000002.1"/>
</dbReference>
<evidence type="ECO:0000256" key="6">
    <source>
        <dbReference type="PIRSR" id="PIRSR602678-1"/>
    </source>
</evidence>
<name>A0A5Q6RZS9_9ACTN</name>
<dbReference type="PIRSF" id="PIRSF037489">
    <property type="entry name" value="UCP037489_NIF3_YqfO"/>
    <property type="match status" value="1"/>
</dbReference>
<dbReference type="GO" id="GO:0046872">
    <property type="term" value="F:metal ion binding"/>
    <property type="evidence" value="ECO:0007669"/>
    <property type="project" value="UniProtKB-UniRule"/>
</dbReference>
<protein>
    <recommendedName>
        <fullName evidence="3 5">GTP cyclohydrolase 1 type 2 homolog</fullName>
    </recommendedName>
</protein>
<sequence>MSDLRVRDVIELLDSWYPPHHADSWDAVGTSVGDPSAPLRRILLAVDPVQAVVDEAVASDADLVVTHHPLMLKGVHSVATTTPKGRVVTDLVRHGITLHTCHTNADSPALGVSDSMARALGLTDLAPLDPDVVDPLDAWVVYAPREAADAVAAAMHDVGAGAVGDYDRCQFVSDGTGSFRPGGGASPAIGSVGEVERVDETRIEMVAARHLRTAVLAAVRSAHPYEEVAYTVAEMAGVPEGDRGSGRLGLLPEPMTLADFAAHVVRALPRHHSATRVAGDPDSVISRVAVCGGSGDFLLDRARSAGVDAYVTSDLRHHPVSELREQPDAPAVVDVPHWAAEWTWLPVLADRLRGWLAEQGSTVQVQVSGLVTDPWTSHLGSPK</sequence>
<evidence type="ECO:0000313" key="7">
    <source>
        <dbReference type="EMBL" id="KAA1423593.1"/>
    </source>
</evidence>